<sequence length="81" mass="8939">MLGEEASFLSDAVRALAEAGRDCAASSQGLLHHALETRASAEKFVRAAIAAERAQGSSWEDIVRITEQQDRMVYRTFRPCQ</sequence>
<organism evidence="1 2">
    <name type="scientific">Streptomyces finlayi</name>
    <dbReference type="NCBI Taxonomy" id="67296"/>
    <lineage>
        <taxon>Bacteria</taxon>
        <taxon>Bacillati</taxon>
        <taxon>Actinomycetota</taxon>
        <taxon>Actinomycetes</taxon>
        <taxon>Kitasatosporales</taxon>
        <taxon>Streptomycetaceae</taxon>
        <taxon>Streptomyces</taxon>
    </lineage>
</organism>
<gene>
    <name evidence="1" type="ORF">GCM10010334_72140</name>
</gene>
<proteinExistence type="predicted"/>
<accession>A0A918X5I5</accession>
<evidence type="ECO:0000313" key="1">
    <source>
        <dbReference type="EMBL" id="GHD13696.1"/>
    </source>
</evidence>
<dbReference type="Proteomes" id="UP000638353">
    <property type="component" value="Unassembled WGS sequence"/>
</dbReference>
<reference evidence="1" key="1">
    <citation type="journal article" date="2014" name="Int. J. Syst. Evol. Microbiol.">
        <title>Complete genome sequence of Corynebacterium casei LMG S-19264T (=DSM 44701T), isolated from a smear-ripened cheese.</title>
        <authorList>
            <consortium name="US DOE Joint Genome Institute (JGI-PGF)"/>
            <person name="Walter F."/>
            <person name="Albersmeier A."/>
            <person name="Kalinowski J."/>
            <person name="Ruckert C."/>
        </authorList>
    </citation>
    <scope>NUCLEOTIDE SEQUENCE</scope>
    <source>
        <strain evidence="1">JCM 4637</strain>
    </source>
</reference>
<reference evidence="1" key="2">
    <citation type="submission" date="2020-09" db="EMBL/GenBank/DDBJ databases">
        <authorList>
            <person name="Sun Q."/>
            <person name="Ohkuma M."/>
        </authorList>
    </citation>
    <scope>NUCLEOTIDE SEQUENCE</scope>
    <source>
        <strain evidence="1">JCM 4637</strain>
    </source>
</reference>
<protein>
    <submittedName>
        <fullName evidence="1">Uncharacterized protein</fullName>
    </submittedName>
</protein>
<dbReference type="AlphaFoldDB" id="A0A918X5I5"/>
<name>A0A918X5I5_9ACTN</name>
<dbReference type="EMBL" id="BMVC01000020">
    <property type="protein sequence ID" value="GHD13696.1"/>
    <property type="molecule type" value="Genomic_DNA"/>
</dbReference>
<evidence type="ECO:0000313" key="2">
    <source>
        <dbReference type="Proteomes" id="UP000638353"/>
    </source>
</evidence>
<comment type="caution">
    <text evidence="1">The sequence shown here is derived from an EMBL/GenBank/DDBJ whole genome shotgun (WGS) entry which is preliminary data.</text>
</comment>